<keyword evidence="2" id="KW-1185">Reference proteome</keyword>
<dbReference type="VEuPathDB" id="TrichDB:TVAGG3_0085100"/>
<accession>A2FXT0</accession>
<dbReference type="OrthoDB" id="10533078at2759"/>
<dbReference type="KEGG" id="tva:4747978"/>
<dbReference type="AlphaFoldDB" id="A2FXT0"/>
<evidence type="ECO:0000313" key="1">
    <source>
        <dbReference type="EMBL" id="EAX90291.1"/>
    </source>
</evidence>
<organism evidence="1 2">
    <name type="scientific">Trichomonas vaginalis (strain ATCC PRA-98 / G3)</name>
    <dbReference type="NCBI Taxonomy" id="412133"/>
    <lineage>
        <taxon>Eukaryota</taxon>
        <taxon>Metamonada</taxon>
        <taxon>Parabasalia</taxon>
        <taxon>Trichomonadida</taxon>
        <taxon>Trichomonadidae</taxon>
        <taxon>Trichomonas</taxon>
    </lineage>
</organism>
<sequence>MITSFSVQYLGDFFTRIHKELTNNSYTSAEPILKELNVSSIGEAISIFSAELDKYKSKNFHPLSAQLTRILAILNRLDGNNEKWFHLMLNCLSPNYQIYLPKETIDITLDYLTKCTDLRVFLDDSPFSPFEFIANFVSDTVLPSKPIQINITFRSKLLKPVHSDKIYLTLQNDKGKNIEAVVFTDKELKPNTLYRTSIEIPPQNPGKISLKTAQICLLNSVVTLFTKSNSRASDISVLSFKDDIHFSAESNSFPICRFPYKIKAKCTGFPSETESVSLHASISGNATFENGQNTMDFSKTKPEEDVLFDVSIVAPSKCDVEVKLDWITKYSEEITFSETKSIHFTEPFTVSNKVFGPSFMAFKEKTIPQIYRGTQYTFLTIFEYSLVEHSVIRNIDVTPAEGFVISQMPIELPINLNQSEAVSYALFITCNGNAKNGSPGVLSLTFTVDSNSDEKLIFSTVLPEVQFAPSEVECYLSIPECKKDEDSELTLSITHSPVAGLNIESYLTVQDNDFFVIAEESKKQSINYNQEKSEMKIKFKAKDIGTRSFPKISITSIDGIELWQSSPFIVSK</sequence>
<dbReference type="Proteomes" id="UP000001542">
    <property type="component" value="Unassembled WGS sequence"/>
</dbReference>
<name>A2FXT0_TRIV3</name>
<dbReference type="InParanoid" id="A2FXT0"/>
<dbReference type="VEuPathDB" id="TrichDB:TVAG_272240"/>
<dbReference type="RefSeq" id="XP_001303221.1">
    <property type="nucleotide sequence ID" value="XM_001303220.1"/>
</dbReference>
<evidence type="ECO:0000313" key="2">
    <source>
        <dbReference type="Proteomes" id="UP000001542"/>
    </source>
</evidence>
<proteinExistence type="predicted"/>
<dbReference type="EMBL" id="DS114120">
    <property type="protein sequence ID" value="EAX90291.1"/>
    <property type="molecule type" value="Genomic_DNA"/>
</dbReference>
<gene>
    <name evidence="1" type="ORF">TVAG_272240</name>
</gene>
<reference evidence="1" key="2">
    <citation type="journal article" date="2007" name="Science">
        <title>Draft genome sequence of the sexually transmitted pathogen Trichomonas vaginalis.</title>
        <authorList>
            <person name="Carlton J.M."/>
            <person name="Hirt R.P."/>
            <person name="Silva J.C."/>
            <person name="Delcher A.L."/>
            <person name="Schatz M."/>
            <person name="Zhao Q."/>
            <person name="Wortman J.R."/>
            <person name="Bidwell S.L."/>
            <person name="Alsmark U.C.M."/>
            <person name="Besteiro S."/>
            <person name="Sicheritz-Ponten T."/>
            <person name="Noel C.J."/>
            <person name="Dacks J.B."/>
            <person name="Foster P.G."/>
            <person name="Simillion C."/>
            <person name="Van de Peer Y."/>
            <person name="Miranda-Saavedra D."/>
            <person name="Barton G.J."/>
            <person name="Westrop G.D."/>
            <person name="Mueller S."/>
            <person name="Dessi D."/>
            <person name="Fiori P.L."/>
            <person name="Ren Q."/>
            <person name="Paulsen I."/>
            <person name="Zhang H."/>
            <person name="Bastida-Corcuera F.D."/>
            <person name="Simoes-Barbosa A."/>
            <person name="Brown M.T."/>
            <person name="Hayes R.D."/>
            <person name="Mukherjee M."/>
            <person name="Okumura C.Y."/>
            <person name="Schneider R."/>
            <person name="Smith A.J."/>
            <person name="Vanacova S."/>
            <person name="Villalvazo M."/>
            <person name="Haas B.J."/>
            <person name="Pertea M."/>
            <person name="Feldblyum T.V."/>
            <person name="Utterback T.R."/>
            <person name="Shu C.L."/>
            <person name="Osoegawa K."/>
            <person name="de Jong P.J."/>
            <person name="Hrdy I."/>
            <person name="Horvathova L."/>
            <person name="Zubacova Z."/>
            <person name="Dolezal P."/>
            <person name="Malik S.B."/>
            <person name="Logsdon J.M. Jr."/>
            <person name="Henze K."/>
            <person name="Gupta A."/>
            <person name="Wang C.C."/>
            <person name="Dunne R.L."/>
            <person name="Upcroft J.A."/>
            <person name="Upcroft P."/>
            <person name="White O."/>
            <person name="Salzberg S.L."/>
            <person name="Tang P."/>
            <person name="Chiu C.-H."/>
            <person name="Lee Y.-S."/>
            <person name="Embley T.M."/>
            <person name="Coombs G.H."/>
            <person name="Mottram J.C."/>
            <person name="Tachezy J."/>
            <person name="Fraser-Liggett C.M."/>
            <person name="Johnson P.J."/>
        </authorList>
    </citation>
    <scope>NUCLEOTIDE SEQUENCE [LARGE SCALE GENOMIC DNA]</scope>
    <source>
        <strain evidence="1">G3</strain>
    </source>
</reference>
<reference evidence="1" key="1">
    <citation type="submission" date="2006-10" db="EMBL/GenBank/DDBJ databases">
        <authorList>
            <person name="Amadeo P."/>
            <person name="Zhao Q."/>
            <person name="Wortman J."/>
            <person name="Fraser-Liggett C."/>
            <person name="Carlton J."/>
        </authorList>
    </citation>
    <scope>NUCLEOTIDE SEQUENCE</scope>
    <source>
        <strain evidence="1">G3</strain>
    </source>
</reference>
<protein>
    <submittedName>
        <fullName evidence="1">Uncharacterized protein</fullName>
    </submittedName>
</protein>